<accession>A0A3P7LRS9</accession>
<dbReference type="Proteomes" id="UP000281553">
    <property type="component" value="Unassembled WGS sequence"/>
</dbReference>
<reference evidence="2 3" key="1">
    <citation type="submission" date="2018-11" db="EMBL/GenBank/DDBJ databases">
        <authorList>
            <consortium name="Pathogen Informatics"/>
        </authorList>
    </citation>
    <scope>NUCLEOTIDE SEQUENCE [LARGE SCALE GENOMIC DNA]</scope>
</reference>
<dbReference type="EMBL" id="UYRU01059132">
    <property type="protein sequence ID" value="VDN14397.1"/>
    <property type="molecule type" value="Genomic_DNA"/>
</dbReference>
<organism evidence="2 3">
    <name type="scientific">Dibothriocephalus latus</name>
    <name type="common">Fish tapeworm</name>
    <name type="synonym">Diphyllobothrium latum</name>
    <dbReference type="NCBI Taxonomy" id="60516"/>
    <lineage>
        <taxon>Eukaryota</taxon>
        <taxon>Metazoa</taxon>
        <taxon>Spiralia</taxon>
        <taxon>Lophotrochozoa</taxon>
        <taxon>Platyhelminthes</taxon>
        <taxon>Cestoda</taxon>
        <taxon>Eucestoda</taxon>
        <taxon>Diphyllobothriidea</taxon>
        <taxon>Diphyllobothriidae</taxon>
        <taxon>Dibothriocephalus</taxon>
    </lineage>
</organism>
<sequence length="137" mass="15045">MIGVLQFHLVDPSAGSSLSATSTTAAFLSRIFGLIECYKAELNINAYYISQTTLEQVFVNLVRLQKEPDEPVPDGVLSTACHCCLQAFWPNCCGRARGRCSQYRCCCRRKYRPEVDDGGVGGSEDADADDSSIHMLL</sequence>
<evidence type="ECO:0000256" key="1">
    <source>
        <dbReference type="SAM" id="MobiDB-lite"/>
    </source>
</evidence>
<dbReference type="OrthoDB" id="15927at2759"/>
<name>A0A3P7LRS9_DIBLA</name>
<evidence type="ECO:0000313" key="2">
    <source>
        <dbReference type="EMBL" id="VDN14397.1"/>
    </source>
</evidence>
<feature type="region of interest" description="Disordered" evidence="1">
    <location>
        <begin position="116"/>
        <end position="137"/>
    </location>
</feature>
<gene>
    <name evidence="2" type="ORF">DILT_LOCUS10228</name>
</gene>
<evidence type="ECO:0000313" key="3">
    <source>
        <dbReference type="Proteomes" id="UP000281553"/>
    </source>
</evidence>
<proteinExistence type="predicted"/>
<protein>
    <submittedName>
        <fullName evidence="2">Uncharacterized protein</fullName>
    </submittedName>
</protein>
<keyword evidence="3" id="KW-1185">Reference proteome</keyword>
<dbReference type="AlphaFoldDB" id="A0A3P7LRS9"/>